<comment type="caution">
    <text evidence="13">The sequence shown here is derived from an EMBL/GenBank/DDBJ whole genome shotgun (WGS) entry which is preliminary data.</text>
</comment>
<dbReference type="FunFam" id="3.40.50.150:FF:000247">
    <property type="entry name" value="tRNA (adenine(58)-N(1))-methyltransferase catalytic subunit TRM61"/>
    <property type="match status" value="1"/>
</dbReference>
<dbReference type="SUPFAM" id="SSF53335">
    <property type="entry name" value="S-adenosyl-L-methionine-dependent methyltransferases"/>
    <property type="match status" value="1"/>
</dbReference>
<feature type="compositionally biased region" description="Low complexity" evidence="11">
    <location>
        <begin position="288"/>
        <end position="304"/>
    </location>
</feature>
<feature type="region of interest" description="Disordered" evidence="11">
    <location>
        <begin position="218"/>
        <end position="315"/>
    </location>
</feature>
<evidence type="ECO:0000313" key="14">
    <source>
        <dbReference type="Proteomes" id="UP000703661"/>
    </source>
</evidence>
<comment type="subcellular location">
    <subcellularLocation>
        <location evidence="1 9">Nucleus</location>
    </subcellularLocation>
</comment>
<dbReference type="InterPro" id="IPR014816">
    <property type="entry name" value="tRNA_MeTrfase_Gcd14"/>
</dbReference>
<dbReference type="Gene3D" id="3.40.50.150">
    <property type="entry name" value="Vaccinia Virus protein VP39"/>
    <property type="match status" value="1"/>
</dbReference>
<evidence type="ECO:0000256" key="2">
    <source>
        <dbReference type="ARBA" id="ARBA00012796"/>
    </source>
</evidence>
<dbReference type="AlphaFoldDB" id="A0A9P6N3U1"/>
<keyword evidence="4 9" id="KW-0489">Methyltransferase</keyword>
<dbReference type="PIRSF" id="PIRSF017269">
    <property type="entry name" value="GCD14"/>
    <property type="match status" value="1"/>
</dbReference>
<comment type="catalytic activity">
    <reaction evidence="9">
        <text>adenosine(58) in tRNA + S-adenosyl-L-methionine = N(1)-methyladenosine(58) in tRNA + S-adenosyl-L-homocysteine + H(+)</text>
        <dbReference type="Rhea" id="RHEA:43152"/>
        <dbReference type="Rhea" id="RHEA-COMP:10365"/>
        <dbReference type="Rhea" id="RHEA-COMP:10366"/>
        <dbReference type="ChEBI" id="CHEBI:15378"/>
        <dbReference type="ChEBI" id="CHEBI:57856"/>
        <dbReference type="ChEBI" id="CHEBI:59789"/>
        <dbReference type="ChEBI" id="CHEBI:74411"/>
        <dbReference type="ChEBI" id="CHEBI:74491"/>
        <dbReference type="EC" id="2.1.1.220"/>
    </reaction>
</comment>
<dbReference type="GO" id="GO:0160107">
    <property type="term" value="F:tRNA (adenine(58)-N1)-methyltransferase activity"/>
    <property type="evidence" value="ECO:0007669"/>
    <property type="project" value="UniProtKB-EC"/>
</dbReference>
<keyword evidence="7 9" id="KW-0819">tRNA processing</keyword>
<proteinExistence type="inferred from homology"/>
<evidence type="ECO:0000313" key="13">
    <source>
        <dbReference type="EMBL" id="KAG0024142.1"/>
    </source>
</evidence>
<dbReference type="Gene3D" id="3.10.330.20">
    <property type="match status" value="1"/>
</dbReference>
<dbReference type="PANTHER" id="PTHR12133">
    <property type="entry name" value="TRNA (ADENINE(58)-N(1))-METHYLTRANSFERASE"/>
    <property type="match status" value="1"/>
</dbReference>
<evidence type="ECO:0000256" key="10">
    <source>
        <dbReference type="PIRSR" id="PIRSR017269-1"/>
    </source>
</evidence>
<evidence type="ECO:0000256" key="8">
    <source>
        <dbReference type="ARBA" id="ARBA00023242"/>
    </source>
</evidence>
<dbReference type="GO" id="GO:0030488">
    <property type="term" value="P:tRNA methylation"/>
    <property type="evidence" value="ECO:0007669"/>
    <property type="project" value="InterPro"/>
</dbReference>
<feature type="compositionally biased region" description="Basic and acidic residues" evidence="11">
    <location>
        <begin position="229"/>
        <end position="239"/>
    </location>
</feature>
<dbReference type="EMBL" id="JAAAID010000028">
    <property type="protein sequence ID" value="KAG0024142.1"/>
    <property type="molecule type" value="Genomic_DNA"/>
</dbReference>
<keyword evidence="8 9" id="KW-0539">Nucleus</keyword>
<dbReference type="PROSITE" id="PS51620">
    <property type="entry name" value="SAM_TRM61"/>
    <property type="match status" value="1"/>
</dbReference>
<evidence type="ECO:0000256" key="5">
    <source>
        <dbReference type="ARBA" id="ARBA00022679"/>
    </source>
</evidence>
<evidence type="ECO:0000256" key="9">
    <source>
        <dbReference type="PIRNR" id="PIRNR017269"/>
    </source>
</evidence>
<gene>
    <name evidence="13" type="primary">TRM61_1</name>
    <name evidence="13" type="ORF">BGZ80_005689</name>
</gene>
<feature type="binding site" evidence="10">
    <location>
        <position position="140"/>
    </location>
    <ligand>
        <name>S-adenosyl-L-methionine</name>
        <dbReference type="ChEBI" id="CHEBI:59789"/>
    </ligand>
</feature>
<dbReference type="GO" id="GO:0031515">
    <property type="term" value="C:tRNA (m1A) methyltransferase complex"/>
    <property type="evidence" value="ECO:0007669"/>
    <property type="project" value="UniProtKB-UniRule"/>
</dbReference>
<dbReference type="PANTHER" id="PTHR12133:SF2">
    <property type="entry name" value="TRNA (ADENINE(58)-N(1))-METHYLTRANSFERASE CATALYTIC SUBUNIT TRMT61A"/>
    <property type="match status" value="1"/>
</dbReference>
<feature type="binding site" evidence="10">
    <location>
        <position position="122"/>
    </location>
    <ligand>
        <name>S-adenosyl-L-methionine</name>
        <dbReference type="ChEBI" id="CHEBI:59789"/>
    </ligand>
</feature>
<protein>
    <recommendedName>
        <fullName evidence="3 9">tRNA (adenine(58)-N(1))-methyltransferase catalytic subunit TRM61</fullName>
        <ecNumber evidence="2 9">2.1.1.220</ecNumber>
    </recommendedName>
</protein>
<dbReference type="InterPro" id="IPR049470">
    <property type="entry name" value="TRM61_C"/>
</dbReference>
<dbReference type="EC" id="2.1.1.220" evidence="2 9"/>
<keyword evidence="6 9" id="KW-0949">S-adenosyl-L-methionine</keyword>
<evidence type="ECO:0000256" key="4">
    <source>
        <dbReference type="ARBA" id="ARBA00022603"/>
    </source>
</evidence>
<evidence type="ECO:0000256" key="7">
    <source>
        <dbReference type="ARBA" id="ARBA00022694"/>
    </source>
</evidence>
<dbReference type="InterPro" id="IPR029063">
    <property type="entry name" value="SAM-dependent_MTases_sf"/>
</dbReference>
<dbReference type="GO" id="GO:0005634">
    <property type="term" value="C:nucleus"/>
    <property type="evidence" value="ECO:0007669"/>
    <property type="project" value="UniProtKB-SubCell"/>
</dbReference>
<sequence>MSIIRVKEGEYFNCKFGSYKHADMIGLEYGTKLGSNTVLPHRTQILYIADISFVMDFLNLKPGMSMIESGTGSGSFSHSIVRTLAPTGHLYTFEYHQERVNAAKKEFEDHGLLDMVTLQCRDVCKDGFGLENKVDAVFLDLPAPWEAVASAKKAFKQDKIGKICTFSPCIEQISRTVTALSENGFVDIQMFECLIRFNEIRVIPMWTIEEAMEKQRAIEKKRKRATPRTTRENKSGEQKDQEDEEEENDESSAKSKSIKVEASIDDSNVSSEAATPISTSGSDAEEGVSVVFPTSSPAPTPATAEPRERIDPKNITVTKLPLEQRGHTSYLMFATFTPVVQQSSPTQPSAEGKQ</sequence>
<feature type="domain" description="tRNA (adenine(58)-N(1))-methyltransferase catalytic subunit TRM61 C-terminal" evidence="12">
    <location>
        <begin position="38"/>
        <end position="335"/>
    </location>
</feature>
<evidence type="ECO:0000256" key="6">
    <source>
        <dbReference type="ARBA" id="ARBA00022691"/>
    </source>
</evidence>
<feature type="binding site" evidence="10">
    <location>
        <position position="94"/>
    </location>
    <ligand>
        <name>S-adenosyl-L-methionine</name>
        <dbReference type="ChEBI" id="CHEBI:59789"/>
    </ligand>
</feature>
<keyword evidence="5 9" id="KW-0808">Transferase</keyword>
<comment type="function">
    <text evidence="9">Catalytic subunit of tRNA (adenine-N(1)-)-methyltransferase, which catalyzes the formation of N(1)-methyladenine at position 58 (m1A58) in initiator methionyl-tRNA.</text>
</comment>
<keyword evidence="14" id="KW-1185">Reference proteome</keyword>
<comment type="similarity">
    <text evidence="9">Belongs to the class I-like SAM-binding methyltransferase superfamily. TRM61 family.</text>
</comment>
<evidence type="ECO:0000256" key="1">
    <source>
        <dbReference type="ARBA" id="ARBA00004123"/>
    </source>
</evidence>
<evidence type="ECO:0000256" key="3">
    <source>
        <dbReference type="ARBA" id="ARBA00015963"/>
    </source>
</evidence>
<evidence type="ECO:0000259" key="12">
    <source>
        <dbReference type="Pfam" id="PF08704"/>
    </source>
</evidence>
<reference evidence="13" key="1">
    <citation type="journal article" date="2020" name="Fungal Divers.">
        <title>Resolving the Mortierellaceae phylogeny through synthesis of multi-gene phylogenetics and phylogenomics.</title>
        <authorList>
            <person name="Vandepol N."/>
            <person name="Liber J."/>
            <person name="Desiro A."/>
            <person name="Na H."/>
            <person name="Kennedy M."/>
            <person name="Barry K."/>
            <person name="Grigoriev I.V."/>
            <person name="Miller A.N."/>
            <person name="O'Donnell K."/>
            <person name="Stajich J.E."/>
            <person name="Bonito G."/>
        </authorList>
    </citation>
    <scope>NUCLEOTIDE SEQUENCE</scope>
    <source>
        <strain evidence="13">NRRL 2769</strain>
    </source>
</reference>
<feature type="compositionally biased region" description="Acidic residues" evidence="11">
    <location>
        <begin position="240"/>
        <end position="250"/>
    </location>
</feature>
<feature type="compositionally biased region" description="Polar residues" evidence="11">
    <location>
        <begin position="265"/>
        <end position="282"/>
    </location>
</feature>
<dbReference type="Proteomes" id="UP000703661">
    <property type="component" value="Unassembled WGS sequence"/>
</dbReference>
<dbReference type="Pfam" id="PF08704">
    <property type="entry name" value="GCD14"/>
    <property type="match status" value="1"/>
</dbReference>
<accession>A0A9P6N3U1</accession>
<organism evidence="13 14">
    <name type="scientific">Entomortierella chlamydospora</name>
    <dbReference type="NCBI Taxonomy" id="101097"/>
    <lineage>
        <taxon>Eukaryota</taxon>
        <taxon>Fungi</taxon>
        <taxon>Fungi incertae sedis</taxon>
        <taxon>Mucoromycota</taxon>
        <taxon>Mortierellomycotina</taxon>
        <taxon>Mortierellomycetes</taxon>
        <taxon>Mortierellales</taxon>
        <taxon>Mortierellaceae</taxon>
        <taxon>Entomortierella</taxon>
    </lineage>
</organism>
<name>A0A9P6N3U1_9FUNG</name>
<evidence type="ECO:0000256" key="11">
    <source>
        <dbReference type="SAM" id="MobiDB-lite"/>
    </source>
</evidence>